<dbReference type="EMBL" id="CAJVPA010000181">
    <property type="protein sequence ID" value="CAG8370793.1"/>
    <property type="molecule type" value="Genomic_DNA"/>
</dbReference>
<dbReference type="GO" id="GO:1990189">
    <property type="term" value="F:protein N-terminal-serine acetyltransferase activity"/>
    <property type="evidence" value="ECO:0007669"/>
    <property type="project" value="TreeGrafter"/>
</dbReference>
<evidence type="ECO:0000259" key="1">
    <source>
        <dbReference type="PROSITE" id="PS51186"/>
    </source>
</evidence>
<dbReference type="Pfam" id="PF13302">
    <property type="entry name" value="Acetyltransf_3"/>
    <property type="match status" value="1"/>
</dbReference>
<dbReference type="PROSITE" id="PS51186">
    <property type="entry name" value="GNAT"/>
    <property type="match status" value="1"/>
</dbReference>
<dbReference type="InterPro" id="IPR051908">
    <property type="entry name" value="Ribosomal_N-acetyltransferase"/>
</dbReference>
<reference evidence="2" key="1">
    <citation type="submission" date="2021-07" db="EMBL/GenBank/DDBJ databases">
        <authorList>
            <person name="Branca A.L. A."/>
        </authorList>
    </citation>
    <scope>NUCLEOTIDE SEQUENCE</scope>
</reference>
<name>A0A9W4NF04_9EURO</name>
<dbReference type="PANTHER" id="PTHR43441">
    <property type="entry name" value="RIBOSOMAL-PROTEIN-SERINE ACETYLTRANSFERASE"/>
    <property type="match status" value="1"/>
</dbReference>
<accession>A0A9W4NF04</accession>
<dbReference type="AlphaFoldDB" id="A0A9W4NF04"/>
<dbReference type="CDD" id="cd04301">
    <property type="entry name" value="NAT_SF"/>
    <property type="match status" value="1"/>
</dbReference>
<dbReference type="Gene3D" id="3.40.630.30">
    <property type="match status" value="1"/>
</dbReference>
<feature type="domain" description="N-acetyltransferase" evidence="1">
    <location>
        <begin position="67"/>
        <end position="253"/>
    </location>
</feature>
<evidence type="ECO:0000313" key="2">
    <source>
        <dbReference type="EMBL" id="CAG8370793.1"/>
    </source>
</evidence>
<gene>
    <name evidence="2" type="ORF">PSALAMII_LOCUS4900</name>
</gene>
<dbReference type="SUPFAM" id="SSF55729">
    <property type="entry name" value="Acyl-CoA N-acyltransferases (Nat)"/>
    <property type="match status" value="1"/>
</dbReference>
<dbReference type="Proteomes" id="UP001152646">
    <property type="component" value="Unassembled WGS sequence"/>
</dbReference>
<comment type="caution">
    <text evidence="2">The sequence shown here is derived from an EMBL/GenBank/DDBJ whole genome shotgun (WGS) entry which is preliminary data.</text>
</comment>
<dbReference type="InterPro" id="IPR000182">
    <property type="entry name" value="GNAT_dom"/>
</dbReference>
<dbReference type="InterPro" id="IPR016181">
    <property type="entry name" value="Acyl_CoA_acyltransferase"/>
</dbReference>
<dbReference type="OrthoDB" id="41238at2759"/>
<evidence type="ECO:0000313" key="3">
    <source>
        <dbReference type="Proteomes" id="UP001152646"/>
    </source>
</evidence>
<organism evidence="2 3">
    <name type="scientific">Penicillium salamii</name>
    <dbReference type="NCBI Taxonomy" id="1612424"/>
    <lineage>
        <taxon>Eukaryota</taxon>
        <taxon>Fungi</taxon>
        <taxon>Dikarya</taxon>
        <taxon>Ascomycota</taxon>
        <taxon>Pezizomycotina</taxon>
        <taxon>Eurotiomycetes</taxon>
        <taxon>Eurotiomycetidae</taxon>
        <taxon>Eurotiales</taxon>
        <taxon>Aspergillaceae</taxon>
        <taxon>Penicillium</taxon>
    </lineage>
</organism>
<dbReference type="PANTHER" id="PTHR43441:SF5">
    <property type="entry name" value="FAMILY ACETYLTRANSFERASE, PUTATIVE-RELATED"/>
    <property type="match status" value="1"/>
</dbReference>
<protein>
    <recommendedName>
        <fullName evidence="1">N-acetyltransferase domain-containing protein</fullName>
    </recommendedName>
</protein>
<proteinExistence type="predicted"/>
<dbReference type="GO" id="GO:0008999">
    <property type="term" value="F:protein-N-terminal-alanine acetyltransferase activity"/>
    <property type="evidence" value="ECO:0007669"/>
    <property type="project" value="TreeGrafter"/>
</dbReference>
<sequence length="289" mass="32153">MYCRTLSIIFVGNLSFVNDDLGNIPRLPTHFLAHLASISIVQRLRLIKMAVSSNFHFPIHGVSNDRLKLVPFDPEQHCESFFRLSSNHPEIYAHMPMLPPKSTAELKDHFYDNPPGGILSFSNPESFAFAIIDRTRPASPEDLDGELAGTISFIRASATDLCVEIGFIVILPPYQRTHVATHAVGLALQLALKPPELGGLGLCRVHWTANSTNLASVKLAEKMGFVQVGMIPWHMRFIKGKVHGKVGNGRELPSGSDPEDVWRDSLNLSLGWDLWRDGAREKVIKAMDR</sequence>